<dbReference type="PIRSF" id="PIRSF012702">
    <property type="entry name" value="UCP012702"/>
    <property type="match status" value="1"/>
</dbReference>
<evidence type="ECO:0000259" key="1">
    <source>
        <dbReference type="Pfam" id="PF07171"/>
    </source>
</evidence>
<dbReference type="RefSeq" id="WP_159301474.1">
    <property type="nucleotide sequence ID" value="NZ_LR733271.1"/>
</dbReference>
<dbReference type="InterPro" id="IPR009197">
    <property type="entry name" value="MlrC"/>
</dbReference>
<gene>
    <name evidence="3" type="ORF">MARI151_10057</name>
</gene>
<dbReference type="Pfam" id="PF07364">
    <property type="entry name" value="DUF1485"/>
    <property type="match status" value="1"/>
</dbReference>
<proteinExistence type="predicted"/>
<protein>
    <submittedName>
        <fullName evidence="3">Microcystin degradation protein MlrC</fullName>
    </submittedName>
</protein>
<keyword evidence="4" id="KW-1185">Reference proteome</keyword>
<dbReference type="AlphaFoldDB" id="A0A653LM76"/>
<feature type="domain" description="Microcystin LR degradation protein MlrC C-terminal" evidence="1">
    <location>
        <begin position="324"/>
        <end position="494"/>
    </location>
</feature>
<name>A0A653LM76_9FLAO</name>
<dbReference type="Proteomes" id="UP000430202">
    <property type="component" value="Unassembled WGS sequence"/>
</dbReference>
<sequence>MKPFYIYFILLLALITSCKEDQNTNSTKDLPKIAIAGLGIESSTFSPALSTEESFHAKVGDSVFTRYPFLQPDSLNRKRAEWVPTLVGKSLPGGTVTLEAYESLVTKSLKLLEENKPYDGLFFDIHGAMSVVGLDDPEGDLIMRIREVIGDDVLISTSMDLHGNVSERLAKHTDLITAYRMAPHEDAIESKKRAVTNLIDRLESGKGKPAFKAWVPVPILLPGEKTSTRIEPGKSLYAKVPTVADQEGVIDAAIWIGYAWADEPRNHAVVMVTGDDKDKVAQGAERLAQSFWDVRNEFEFVAPTTTLEESLKLALASDKKPYMISDMGDNPTAGGAGDVTWTLEQLLNRPEFASKNGKSLIYASIPGPEFVEKAKEIGVGGKIKAEAGAAVDDRFAGPLTLEGTITAIKEGDVNAEIEVVVKVGNIDVIVTKKRKPYHHLSDFTNLGLDPKNTDIVVVKIGYLVPELYDMRGDWTMALTPGGVDQDLNRLGYKRIKRPMFPLDSTMSQPNLKPRWIPAANAE</sequence>
<evidence type="ECO:0000313" key="4">
    <source>
        <dbReference type="Proteomes" id="UP000430202"/>
    </source>
</evidence>
<dbReference type="Pfam" id="PF07171">
    <property type="entry name" value="MlrC_C"/>
    <property type="match status" value="1"/>
</dbReference>
<dbReference type="EMBL" id="CABWLR010000001">
    <property type="protein sequence ID" value="VXA92663.1"/>
    <property type="molecule type" value="Genomic_DNA"/>
</dbReference>
<organism evidence="3 4">
    <name type="scientific">Maribacter litoralis</name>
    <dbReference type="NCBI Taxonomy" id="2059726"/>
    <lineage>
        <taxon>Bacteria</taxon>
        <taxon>Pseudomonadati</taxon>
        <taxon>Bacteroidota</taxon>
        <taxon>Flavobacteriia</taxon>
        <taxon>Flavobacteriales</taxon>
        <taxon>Flavobacteriaceae</taxon>
        <taxon>Maribacter</taxon>
    </lineage>
</organism>
<evidence type="ECO:0000259" key="2">
    <source>
        <dbReference type="Pfam" id="PF07364"/>
    </source>
</evidence>
<reference evidence="3 4" key="1">
    <citation type="submission" date="2019-10" db="EMBL/GenBank/DDBJ databases">
        <authorList>
            <person name="Karimi E."/>
        </authorList>
    </citation>
    <scope>NUCLEOTIDE SEQUENCE [LARGE SCALE GENOMIC DNA]</scope>
    <source>
        <strain evidence="3">Maribacter sp. 151</strain>
    </source>
</reference>
<accession>A0A653LM76</accession>
<dbReference type="PROSITE" id="PS51257">
    <property type="entry name" value="PROKAR_LIPOPROTEIN"/>
    <property type="match status" value="1"/>
</dbReference>
<feature type="domain" description="Microcystin LR degradation protein MlrC N-terminal" evidence="2">
    <location>
        <begin position="32"/>
        <end position="314"/>
    </location>
</feature>
<evidence type="ECO:0000313" key="3">
    <source>
        <dbReference type="EMBL" id="VXA92663.1"/>
    </source>
</evidence>
<dbReference type="InterPro" id="IPR015995">
    <property type="entry name" value="MlrC_N"/>
</dbReference>
<dbReference type="InterPro" id="IPR010799">
    <property type="entry name" value="MlrC_C"/>
</dbReference>